<name>A0A2W2AJ32_9BACT</name>
<dbReference type="OrthoDB" id="1164858at2"/>
<proteinExistence type="predicted"/>
<keyword evidence="2" id="KW-1185">Reference proteome</keyword>
<dbReference type="Proteomes" id="UP000248745">
    <property type="component" value="Unassembled WGS sequence"/>
</dbReference>
<accession>A0A2W2AJ32</accession>
<dbReference type="RefSeq" id="WP_110998308.1">
    <property type="nucleotide sequence ID" value="NZ_QKTW01000011.1"/>
</dbReference>
<organism evidence="1 2">
    <name type="scientific">Taibaiella soli</name>
    <dbReference type="NCBI Taxonomy" id="1649169"/>
    <lineage>
        <taxon>Bacteria</taxon>
        <taxon>Pseudomonadati</taxon>
        <taxon>Bacteroidota</taxon>
        <taxon>Chitinophagia</taxon>
        <taxon>Chitinophagales</taxon>
        <taxon>Chitinophagaceae</taxon>
        <taxon>Taibaiella</taxon>
    </lineage>
</organism>
<dbReference type="EMBL" id="QKTW01000011">
    <property type="protein sequence ID" value="PZF73582.1"/>
    <property type="molecule type" value="Genomic_DNA"/>
</dbReference>
<dbReference type="AlphaFoldDB" id="A0A2W2AJ32"/>
<dbReference type="Pfam" id="PF20329">
    <property type="entry name" value="DUF6624"/>
    <property type="match status" value="1"/>
</dbReference>
<evidence type="ECO:0000313" key="1">
    <source>
        <dbReference type="EMBL" id="PZF73582.1"/>
    </source>
</evidence>
<comment type="caution">
    <text evidence="1">The sequence shown here is derived from an EMBL/GenBank/DDBJ whole genome shotgun (WGS) entry which is preliminary data.</text>
</comment>
<protein>
    <submittedName>
        <fullName evidence="1">Uncharacterized protein</fullName>
    </submittedName>
</protein>
<reference evidence="1 2" key="1">
    <citation type="submission" date="2018-06" db="EMBL/GenBank/DDBJ databases">
        <title>Mucibacter soli gen. nov., sp. nov., a new member of the family Chitinophagaceae producing mucin.</title>
        <authorList>
            <person name="Kim M.-K."/>
            <person name="Park S."/>
            <person name="Kim T.-S."/>
            <person name="Joung Y."/>
            <person name="Han J.-H."/>
            <person name="Kim S.B."/>
        </authorList>
    </citation>
    <scope>NUCLEOTIDE SEQUENCE [LARGE SCALE GENOMIC DNA]</scope>
    <source>
        <strain evidence="1 2">R1-15</strain>
    </source>
</reference>
<gene>
    <name evidence="1" type="ORF">DN068_07620</name>
</gene>
<evidence type="ECO:0000313" key="2">
    <source>
        <dbReference type="Proteomes" id="UP000248745"/>
    </source>
</evidence>
<dbReference type="InterPro" id="IPR046732">
    <property type="entry name" value="DUF6624"/>
</dbReference>
<sequence length="87" mass="10157">MPLVAMMEDRALVNEQKEQIYGTQLWGDPVKDSVTGVVKPVWYFDPIGNPENVNKRRREAGFKTTVEEYAKEMGVPYVVKRPKWWMP</sequence>